<organism evidence="3 4">
    <name type="scientific">Mycolicibacterium tusciae</name>
    <dbReference type="NCBI Taxonomy" id="75922"/>
    <lineage>
        <taxon>Bacteria</taxon>
        <taxon>Bacillati</taxon>
        <taxon>Actinomycetota</taxon>
        <taxon>Actinomycetes</taxon>
        <taxon>Mycobacteriales</taxon>
        <taxon>Mycobacteriaceae</taxon>
        <taxon>Mycolicibacterium</taxon>
    </lineage>
</organism>
<dbReference type="AlphaFoldDB" id="A0A1X0JF18"/>
<keyword evidence="1" id="KW-0472">Membrane</keyword>
<dbReference type="GO" id="GO:0080120">
    <property type="term" value="P:CAAX-box protein maturation"/>
    <property type="evidence" value="ECO:0007669"/>
    <property type="project" value="UniProtKB-ARBA"/>
</dbReference>
<name>A0A1X0JF18_9MYCO</name>
<gene>
    <name evidence="3" type="ORF">BST47_27690</name>
</gene>
<comment type="caution">
    <text evidence="3">The sequence shown here is derived from an EMBL/GenBank/DDBJ whole genome shotgun (WGS) entry which is preliminary data.</text>
</comment>
<evidence type="ECO:0000313" key="3">
    <source>
        <dbReference type="EMBL" id="ORB61512.1"/>
    </source>
</evidence>
<dbReference type="Proteomes" id="UP000192411">
    <property type="component" value="Unassembled WGS sequence"/>
</dbReference>
<protein>
    <submittedName>
        <fullName evidence="3">Abortive phage infection protein</fullName>
    </submittedName>
</protein>
<feature type="transmembrane region" description="Helical" evidence="1">
    <location>
        <begin position="63"/>
        <end position="81"/>
    </location>
</feature>
<keyword evidence="1" id="KW-1133">Transmembrane helix</keyword>
<dbReference type="RefSeq" id="WP_083129031.1">
    <property type="nucleotide sequence ID" value="NZ_MVIM01000023.1"/>
</dbReference>
<feature type="domain" description="CAAX prenyl protease 2/Lysostaphin resistance protein A-like" evidence="2">
    <location>
        <begin position="99"/>
        <end position="192"/>
    </location>
</feature>
<dbReference type="GO" id="GO:0004175">
    <property type="term" value="F:endopeptidase activity"/>
    <property type="evidence" value="ECO:0007669"/>
    <property type="project" value="UniProtKB-ARBA"/>
</dbReference>
<evidence type="ECO:0000313" key="4">
    <source>
        <dbReference type="Proteomes" id="UP000192411"/>
    </source>
</evidence>
<dbReference type="PIRSF" id="PIRSF026622">
    <property type="entry name" value="Proteas_026622"/>
    <property type="match status" value="1"/>
</dbReference>
<sequence length="212" mass="21861">MRTKQRSAVAALGLAAILVGWSLVAPRLPSRWHPAAHALVGAALIALTRAPVGFRHPGSGLRFGLGAAAPVVLGVAAATALPRVRQDMADRDLPDGALRWLLFGIPLGTVWSEEAAFRGALGTVAAQAFGTGGGRFLQAAAFGLSHITDARRTGEPVVPTVLVTGLAGWVFGWLYERSGSLIGPMLAHLAINESGAVAALAVQNSRARAISL</sequence>
<evidence type="ECO:0000256" key="1">
    <source>
        <dbReference type="SAM" id="Phobius"/>
    </source>
</evidence>
<dbReference type="InterPro" id="IPR015837">
    <property type="entry name" value="UCP026622_CAAX_protease"/>
</dbReference>
<dbReference type="STRING" id="75922.BST47_27690"/>
<keyword evidence="1" id="KW-0812">Transmembrane</keyword>
<accession>A0A1X0JF18</accession>
<reference evidence="3 4" key="1">
    <citation type="submission" date="2017-02" db="EMBL/GenBank/DDBJ databases">
        <title>The new phylogeny of genus Mycobacterium.</title>
        <authorList>
            <person name="Tortoli E."/>
            <person name="Trovato A."/>
            <person name="Cirillo D.M."/>
        </authorList>
    </citation>
    <scope>NUCLEOTIDE SEQUENCE [LARGE SCALE GENOMIC DNA]</scope>
    <source>
        <strain evidence="3 4">DSM 44338</strain>
    </source>
</reference>
<dbReference type="Pfam" id="PF02517">
    <property type="entry name" value="Rce1-like"/>
    <property type="match status" value="1"/>
</dbReference>
<evidence type="ECO:0000259" key="2">
    <source>
        <dbReference type="Pfam" id="PF02517"/>
    </source>
</evidence>
<keyword evidence="4" id="KW-1185">Reference proteome</keyword>
<dbReference type="InterPro" id="IPR003675">
    <property type="entry name" value="Rce1/LyrA-like_dom"/>
</dbReference>
<proteinExistence type="predicted"/>
<feature type="transmembrane region" description="Helical" evidence="1">
    <location>
        <begin position="32"/>
        <end position="51"/>
    </location>
</feature>
<dbReference type="OrthoDB" id="4555276at2"/>
<dbReference type="EMBL" id="MVIM01000023">
    <property type="protein sequence ID" value="ORB61512.1"/>
    <property type="molecule type" value="Genomic_DNA"/>
</dbReference>